<organism evidence="2 3">
    <name type="scientific">Listeria newyorkensis</name>
    <dbReference type="NCBI Taxonomy" id="1497681"/>
    <lineage>
        <taxon>Bacteria</taxon>
        <taxon>Bacillati</taxon>
        <taxon>Bacillota</taxon>
        <taxon>Bacilli</taxon>
        <taxon>Bacillales</taxon>
        <taxon>Listeriaceae</taxon>
        <taxon>Listeria</taxon>
    </lineage>
</organism>
<accession>A0A841YU32</accession>
<protein>
    <submittedName>
        <fullName evidence="2">Uncharacterized protein</fullName>
    </submittedName>
</protein>
<feature type="transmembrane region" description="Helical" evidence="1">
    <location>
        <begin position="32"/>
        <end position="63"/>
    </location>
</feature>
<sequence>MKNVLKFLGGVLLIVLLSLAGAWITALAINVLLLPIIFAMTGVQLVAITLGQSFALTVVLACFKTLSTADDKNEQTGAEMFIATVLKFVIFAIIILLLIAIASLFV</sequence>
<evidence type="ECO:0000256" key="1">
    <source>
        <dbReference type="SAM" id="Phobius"/>
    </source>
</evidence>
<feature type="transmembrane region" description="Helical" evidence="1">
    <location>
        <begin position="84"/>
        <end position="105"/>
    </location>
</feature>
<keyword evidence="1" id="KW-0472">Membrane</keyword>
<dbReference type="EMBL" id="JAARQN010000001">
    <property type="protein sequence ID" value="MBC1456273.1"/>
    <property type="molecule type" value="Genomic_DNA"/>
</dbReference>
<gene>
    <name evidence="2" type="ORF">HB850_00800</name>
</gene>
<proteinExistence type="predicted"/>
<keyword evidence="1" id="KW-0812">Transmembrane</keyword>
<name>A0A841YU32_9LIST</name>
<keyword evidence="1" id="KW-1133">Transmembrane helix</keyword>
<dbReference type="RefSeq" id="WP_185387842.1">
    <property type="nucleotide sequence ID" value="NZ_JAARQN010000001.1"/>
</dbReference>
<dbReference type="AlphaFoldDB" id="A0A841YU32"/>
<comment type="caution">
    <text evidence="2">The sequence shown here is derived from an EMBL/GenBank/DDBJ whole genome shotgun (WGS) entry which is preliminary data.</text>
</comment>
<evidence type="ECO:0000313" key="3">
    <source>
        <dbReference type="Proteomes" id="UP000569903"/>
    </source>
</evidence>
<evidence type="ECO:0000313" key="2">
    <source>
        <dbReference type="EMBL" id="MBC1456273.1"/>
    </source>
</evidence>
<dbReference type="Proteomes" id="UP000569903">
    <property type="component" value="Unassembled WGS sequence"/>
</dbReference>
<reference evidence="2 3" key="1">
    <citation type="submission" date="2020-03" db="EMBL/GenBank/DDBJ databases">
        <title>Soil Listeria distribution.</title>
        <authorList>
            <person name="Liao J."/>
            <person name="Wiedmann M."/>
        </authorList>
    </citation>
    <scope>NUCLEOTIDE SEQUENCE [LARGE SCALE GENOMIC DNA]</scope>
    <source>
        <strain evidence="2 3">FSL L7-1614</strain>
    </source>
</reference>